<sequence>MSYRGAKSFPVFVFGKKRVVTISWSRSSNISPGKIPSRREISIFFLLPKSPRKKKKMGSFHAFSVCSYSRHSQSFCRRPVSDVLRLSPSEYFFFLRRYMCTERRGIRAEECKI</sequence>
<evidence type="ECO:0000313" key="1">
    <source>
        <dbReference type="EMBL" id="GIX67057.1"/>
    </source>
</evidence>
<dbReference type="Proteomes" id="UP001054945">
    <property type="component" value="Unassembled WGS sequence"/>
</dbReference>
<comment type="caution">
    <text evidence="1">The sequence shown here is derived from an EMBL/GenBank/DDBJ whole genome shotgun (WGS) entry which is preliminary data.</text>
</comment>
<gene>
    <name evidence="1" type="ORF">CEXT_714431</name>
</gene>
<evidence type="ECO:0000313" key="2">
    <source>
        <dbReference type="Proteomes" id="UP001054945"/>
    </source>
</evidence>
<dbReference type="AlphaFoldDB" id="A0AAV4M3N1"/>
<dbReference type="EMBL" id="BPLR01019371">
    <property type="protein sequence ID" value="GIX67057.1"/>
    <property type="molecule type" value="Genomic_DNA"/>
</dbReference>
<proteinExistence type="predicted"/>
<reference evidence="1 2" key="1">
    <citation type="submission" date="2021-06" db="EMBL/GenBank/DDBJ databases">
        <title>Caerostris extrusa draft genome.</title>
        <authorList>
            <person name="Kono N."/>
            <person name="Arakawa K."/>
        </authorList>
    </citation>
    <scope>NUCLEOTIDE SEQUENCE [LARGE SCALE GENOMIC DNA]</scope>
</reference>
<organism evidence="1 2">
    <name type="scientific">Caerostris extrusa</name>
    <name type="common">Bark spider</name>
    <name type="synonym">Caerostris bankana</name>
    <dbReference type="NCBI Taxonomy" id="172846"/>
    <lineage>
        <taxon>Eukaryota</taxon>
        <taxon>Metazoa</taxon>
        <taxon>Ecdysozoa</taxon>
        <taxon>Arthropoda</taxon>
        <taxon>Chelicerata</taxon>
        <taxon>Arachnida</taxon>
        <taxon>Araneae</taxon>
        <taxon>Araneomorphae</taxon>
        <taxon>Entelegynae</taxon>
        <taxon>Araneoidea</taxon>
        <taxon>Araneidae</taxon>
        <taxon>Caerostris</taxon>
    </lineage>
</organism>
<protein>
    <submittedName>
        <fullName evidence="1">Uncharacterized protein</fullName>
    </submittedName>
</protein>
<accession>A0AAV4M3N1</accession>
<name>A0AAV4M3N1_CAEEX</name>
<keyword evidence="2" id="KW-1185">Reference proteome</keyword>